<dbReference type="OrthoDB" id="5291353at2"/>
<gene>
    <name evidence="3" type="ORF">SAMN05444168_3953</name>
</gene>
<dbReference type="AlphaFoldDB" id="A0A1N6I4B9"/>
<feature type="compositionally biased region" description="Basic and acidic residues" evidence="2">
    <location>
        <begin position="45"/>
        <end position="55"/>
    </location>
</feature>
<dbReference type="RefSeq" id="WP_074265744.1">
    <property type="nucleotide sequence ID" value="NZ_FSRM01000001.1"/>
</dbReference>
<dbReference type="GO" id="GO:0046872">
    <property type="term" value="F:metal ion binding"/>
    <property type="evidence" value="ECO:0007669"/>
    <property type="project" value="UniProtKB-KW"/>
</dbReference>
<dbReference type="GO" id="GO:0005975">
    <property type="term" value="P:carbohydrate metabolic process"/>
    <property type="evidence" value="ECO:0007669"/>
    <property type="project" value="InterPro"/>
</dbReference>
<dbReference type="EMBL" id="FSRM01000001">
    <property type="protein sequence ID" value="SIO26809.1"/>
    <property type="molecule type" value="Genomic_DNA"/>
</dbReference>
<keyword evidence="1" id="KW-0862">Zinc</keyword>
<dbReference type="PANTHER" id="PTHR12736">
    <property type="entry name" value="LANC-LIKE PROTEIN"/>
    <property type="match status" value="1"/>
</dbReference>
<keyword evidence="1" id="KW-0479">Metal-binding</keyword>
<evidence type="ECO:0000313" key="3">
    <source>
        <dbReference type="EMBL" id="SIO26809.1"/>
    </source>
</evidence>
<dbReference type="Gene3D" id="1.50.10.10">
    <property type="match status" value="1"/>
</dbReference>
<name>A0A1N6I4B9_9BURK</name>
<dbReference type="CDD" id="cd04794">
    <property type="entry name" value="euk_LANCL"/>
    <property type="match status" value="1"/>
</dbReference>
<dbReference type="SUPFAM" id="SSF158745">
    <property type="entry name" value="LanC-like"/>
    <property type="match status" value="1"/>
</dbReference>
<proteinExistence type="predicted"/>
<dbReference type="Pfam" id="PF05147">
    <property type="entry name" value="LANC_like"/>
    <property type="match status" value="1"/>
</dbReference>
<feature type="binding site" evidence="1">
    <location>
        <position position="324"/>
    </location>
    <ligand>
        <name>Zn(2+)</name>
        <dbReference type="ChEBI" id="CHEBI:29105"/>
    </ligand>
</feature>
<dbReference type="PANTHER" id="PTHR12736:SF7">
    <property type="entry name" value="LANC-LIKE PROTEIN 3"/>
    <property type="match status" value="1"/>
</dbReference>
<dbReference type="Proteomes" id="UP000184693">
    <property type="component" value="Unassembled WGS sequence"/>
</dbReference>
<feature type="binding site" evidence="1">
    <location>
        <position position="325"/>
    </location>
    <ligand>
        <name>Zn(2+)</name>
        <dbReference type="ChEBI" id="CHEBI:29105"/>
    </ligand>
</feature>
<evidence type="ECO:0000256" key="1">
    <source>
        <dbReference type="PIRSR" id="PIRSR607822-1"/>
    </source>
</evidence>
<protein>
    <submittedName>
        <fullName evidence="3">Lanthionine synthetase C-like protein</fullName>
    </submittedName>
</protein>
<reference evidence="3 4" key="1">
    <citation type="submission" date="2016-11" db="EMBL/GenBank/DDBJ databases">
        <authorList>
            <person name="Jaros S."/>
            <person name="Januszkiewicz K."/>
            <person name="Wedrychowicz H."/>
        </authorList>
    </citation>
    <scope>NUCLEOTIDE SEQUENCE [LARGE SCALE GENOMIC DNA]</scope>
    <source>
        <strain evidence="3 4">GAS86</strain>
    </source>
</reference>
<sequence length="407" mass="45662">MLFDPSRHEPLQAIEWDETRVRDCIARIVSQTETQINEDGLWPAHPRDGSDEDNPRAPLTPLYHGACGVVWALGYLEAVGAVKLQRDPLAHTATLRTLNRRWLEKEECTFFASWMMGETPWLMLEYGRTPSEALAGQLADLINGNLDNPTRELMWGSPGTLLAASFLHEHTQDERWAELFRKTAAQLASELKWSEEHGCHYWTQDMYGSQTTYLDGVHGFVGTALPLIRGRHLLDAASWSEWEQRIVNTVQRTATLEDNHANWRAFLTLPEGRTPRWLMQLCHGAPGFIVCLAQLPSRELDSMLLAGGEATWAAGPLAKGSNLCHGTGGNGYAFLVLYQRTGDVKWLQRARAFAMHGIAQTEADEAAYGQLRYSLWTGDPGFAIYLWDCLRGQAAFPTLDVFYSSAT</sequence>
<dbReference type="InterPro" id="IPR012341">
    <property type="entry name" value="6hp_glycosidase-like_sf"/>
</dbReference>
<dbReference type="SMART" id="SM01260">
    <property type="entry name" value="LANC_like"/>
    <property type="match status" value="1"/>
</dbReference>
<evidence type="ECO:0000256" key="2">
    <source>
        <dbReference type="SAM" id="MobiDB-lite"/>
    </source>
</evidence>
<dbReference type="GO" id="GO:0031179">
    <property type="term" value="P:peptide modification"/>
    <property type="evidence" value="ECO:0007669"/>
    <property type="project" value="InterPro"/>
</dbReference>
<organism evidence="3 4">
    <name type="scientific">Paraburkholderia phenazinium</name>
    <dbReference type="NCBI Taxonomy" id="60549"/>
    <lineage>
        <taxon>Bacteria</taxon>
        <taxon>Pseudomonadati</taxon>
        <taxon>Pseudomonadota</taxon>
        <taxon>Betaproteobacteria</taxon>
        <taxon>Burkholderiales</taxon>
        <taxon>Burkholderiaceae</taxon>
        <taxon>Paraburkholderia</taxon>
    </lineage>
</organism>
<dbReference type="GO" id="GO:0005886">
    <property type="term" value="C:plasma membrane"/>
    <property type="evidence" value="ECO:0007669"/>
    <property type="project" value="TreeGrafter"/>
</dbReference>
<dbReference type="InterPro" id="IPR007822">
    <property type="entry name" value="LANC-like"/>
</dbReference>
<dbReference type="PRINTS" id="PR01950">
    <property type="entry name" value="LANCSUPER"/>
</dbReference>
<accession>A0A1N6I4B9</accession>
<feature type="region of interest" description="Disordered" evidence="2">
    <location>
        <begin position="37"/>
        <end position="56"/>
    </location>
</feature>
<feature type="binding site" evidence="1">
    <location>
        <position position="282"/>
    </location>
    <ligand>
        <name>Zn(2+)</name>
        <dbReference type="ChEBI" id="CHEBI:29105"/>
    </ligand>
</feature>
<evidence type="ECO:0000313" key="4">
    <source>
        <dbReference type="Proteomes" id="UP000184693"/>
    </source>
</evidence>